<keyword evidence="3 6" id="KW-0064">Aspartyl protease</keyword>
<dbReference type="PANTHER" id="PTHR47966:SF51">
    <property type="entry name" value="BETA-SITE APP-CLEAVING ENZYME, ISOFORM A-RELATED"/>
    <property type="match status" value="1"/>
</dbReference>
<proteinExistence type="inferred from homology"/>
<protein>
    <submittedName>
        <fullName evidence="9">Pepsin A</fullName>
    </submittedName>
</protein>
<evidence type="ECO:0000256" key="3">
    <source>
        <dbReference type="ARBA" id="ARBA00022750"/>
    </source>
</evidence>
<gene>
    <name evidence="9" type="primary">PGA_2</name>
    <name evidence="9" type="ORF">CM83_21280</name>
</gene>
<dbReference type="PROSITE" id="PS00141">
    <property type="entry name" value="ASP_PROTEASE"/>
    <property type="match status" value="1"/>
</dbReference>
<dbReference type="InterPro" id="IPR001461">
    <property type="entry name" value="Aspartic_peptidase_A1"/>
</dbReference>
<reference evidence="9" key="1">
    <citation type="journal article" date="2014" name="PLoS ONE">
        <title>Transcriptome-Based Identification of ABC Transporters in the Western Tarnished Plant Bug Lygus hesperus.</title>
        <authorList>
            <person name="Hull J.J."/>
            <person name="Chaney K."/>
            <person name="Geib S.M."/>
            <person name="Fabrick J.A."/>
            <person name="Brent C.S."/>
            <person name="Walsh D."/>
            <person name="Lavine L.C."/>
        </authorList>
    </citation>
    <scope>NUCLEOTIDE SEQUENCE</scope>
</reference>
<evidence type="ECO:0000256" key="5">
    <source>
        <dbReference type="PIRSR" id="PIRSR601461-1"/>
    </source>
</evidence>
<sequence>MKLVCLPSRGRSGYFVPGFSILAILLCFLPDDSSSATFSIPIFRDSTLAERASRQLNTEDFQGNNMKRRKKVVSQPLENCYNSEFFGIVSIGTPPQNFKVLFDTGSSDLWVPSSGNKNNLCSFHNCYDHERSYTYNNINKDVSIQYGTGKMCGVVSEDSLRIGNLTISGQRFIEAVDEDEFLQGEKHFDGIIGLGFPKLAEQGYPPFFLAVIEGILDRNIFSVFLNRDQKFGSNLLFGGWDETKFNMDELQWVQISQPTYWQFNAEKMSFGNIQLGSNEIISDTGTNTITGPKKAVLAMTESIGAKFVKGLCILERQFADRLPNFVFHIRGRKYVLKPSDYSSWVGGSVQRYVLGIDFIDDSDLWILGTPFLTKYYSIYDPVNMAIGFAPITLNQNTTYSR</sequence>
<evidence type="ECO:0000256" key="4">
    <source>
        <dbReference type="ARBA" id="ARBA00022801"/>
    </source>
</evidence>
<evidence type="ECO:0000256" key="7">
    <source>
        <dbReference type="SAM" id="SignalP"/>
    </source>
</evidence>
<feature type="active site" evidence="5">
    <location>
        <position position="283"/>
    </location>
</feature>
<dbReference type="PANTHER" id="PTHR47966">
    <property type="entry name" value="BETA-SITE APP-CLEAVING ENZYME, ISOFORM A-RELATED"/>
    <property type="match status" value="1"/>
</dbReference>
<dbReference type="InterPro" id="IPR033121">
    <property type="entry name" value="PEPTIDASE_A1"/>
</dbReference>
<organism evidence="9">
    <name type="scientific">Lygus hesperus</name>
    <name type="common">Western plant bug</name>
    <dbReference type="NCBI Taxonomy" id="30085"/>
    <lineage>
        <taxon>Eukaryota</taxon>
        <taxon>Metazoa</taxon>
        <taxon>Ecdysozoa</taxon>
        <taxon>Arthropoda</taxon>
        <taxon>Hexapoda</taxon>
        <taxon>Insecta</taxon>
        <taxon>Pterygota</taxon>
        <taxon>Neoptera</taxon>
        <taxon>Paraneoptera</taxon>
        <taxon>Hemiptera</taxon>
        <taxon>Heteroptera</taxon>
        <taxon>Panheteroptera</taxon>
        <taxon>Cimicomorpha</taxon>
        <taxon>Miridae</taxon>
        <taxon>Mirini</taxon>
        <taxon>Lygus</taxon>
    </lineage>
</organism>
<feature type="domain" description="Peptidase A1" evidence="8">
    <location>
        <begin position="85"/>
        <end position="389"/>
    </location>
</feature>
<evidence type="ECO:0000256" key="1">
    <source>
        <dbReference type="ARBA" id="ARBA00007447"/>
    </source>
</evidence>
<dbReference type="PRINTS" id="PR00792">
    <property type="entry name" value="PEPSIN"/>
</dbReference>
<dbReference type="PROSITE" id="PS51767">
    <property type="entry name" value="PEPTIDASE_A1"/>
    <property type="match status" value="1"/>
</dbReference>
<dbReference type="GO" id="GO:0006508">
    <property type="term" value="P:proteolysis"/>
    <property type="evidence" value="ECO:0007669"/>
    <property type="project" value="UniProtKB-KW"/>
</dbReference>
<feature type="chain" id="PRO_5002072897" evidence="7">
    <location>
        <begin position="36"/>
        <end position="401"/>
    </location>
</feature>
<dbReference type="EMBL" id="GBHO01005999">
    <property type="protein sequence ID" value="JAG37605.1"/>
    <property type="molecule type" value="Transcribed_RNA"/>
</dbReference>
<feature type="signal peptide" evidence="7">
    <location>
        <begin position="1"/>
        <end position="35"/>
    </location>
</feature>
<keyword evidence="7" id="KW-0732">Signal</keyword>
<evidence type="ECO:0000313" key="9">
    <source>
        <dbReference type="EMBL" id="JAG37605.1"/>
    </source>
</evidence>
<evidence type="ECO:0000259" key="8">
    <source>
        <dbReference type="PROSITE" id="PS51767"/>
    </source>
</evidence>
<keyword evidence="4 6" id="KW-0378">Hydrolase</keyword>
<dbReference type="SUPFAM" id="SSF50630">
    <property type="entry name" value="Acid proteases"/>
    <property type="match status" value="1"/>
</dbReference>
<feature type="active site" evidence="5">
    <location>
        <position position="103"/>
    </location>
</feature>
<keyword evidence="2 6" id="KW-0645">Protease</keyword>
<dbReference type="AlphaFoldDB" id="A0A0A9Z769"/>
<name>A0A0A9Z769_LYGHE</name>
<accession>A0A0A9Z769</accession>
<dbReference type="FunFam" id="2.40.70.10:FF:000115">
    <property type="entry name" value="Lysosomal aspartic protease"/>
    <property type="match status" value="1"/>
</dbReference>
<evidence type="ECO:0000256" key="2">
    <source>
        <dbReference type="ARBA" id="ARBA00022670"/>
    </source>
</evidence>
<comment type="similarity">
    <text evidence="1 6">Belongs to the peptidase A1 family.</text>
</comment>
<dbReference type="Gene3D" id="2.40.70.10">
    <property type="entry name" value="Acid Proteases"/>
    <property type="match status" value="2"/>
</dbReference>
<evidence type="ECO:0000256" key="6">
    <source>
        <dbReference type="RuleBase" id="RU000454"/>
    </source>
</evidence>
<reference evidence="9" key="2">
    <citation type="submission" date="2014-07" db="EMBL/GenBank/DDBJ databases">
        <authorList>
            <person name="Hull J."/>
        </authorList>
    </citation>
    <scope>NUCLEOTIDE SEQUENCE</scope>
</reference>
<dbReference type="InterPro" id="IPR021109">
    <property type="entry name" value="Peptidase_aspartic_dom_sf"/>
</dbReference>
<dbReference type="Pfam" id="PF00026">
    <property type="entry name" value="Asp"/>
    <property type="match status" value="1"/>
</dbReference>
<dbReference type="GO" id="GO:0004190">
    <property type="term" value="F:aspartic-type endopeptidase activity"/>
    <property type="evidence" value="ECO:0007669"/>
    <property type="project" value="UniProtKB-KW"/>
</dbReference>
<dbReference type="InterPro" id="IPR001969">
    <property type="entry name" value="Aspartic_peptidase_AS"/>
</dbReference>